<dbReference type="Gene3D" id="3.40.605.10">
    <property type="entry name" value="Aldehyde Dehydrogenase, Chain A, domain 1"/>
    <property type="match status" value="1"/>
</dbReference>
<dbReference type="PANTHER" id="PTHR43353">
    <property type="entry name" value="SUCCINATE-SEMIALDEHYDE DEHYDROGENASE, MITOCHONDRIAL"/>
    <property type="match status" value="1"/>
</dbReference>
<feature type="region of interest" description="Disordered" evidence="9">
    <location>
        <begin position="54"/>
        <end position="81"/>
    </location>
</feature>
<dbReference type="GO" id="GO:0004777">
    <property type="term" value="F:succinate-semialdehyde dehydrogenase (NAD+) activity"/>
    <property type="evidence" value="ECO:0007669"/>
    <property type="project" value="UniProtKB-EC"/>
</dbReference>
<feature type="domain" description="Aldehyde dehydrogenase" evidence="10">
    <location>
        <begin position="70"/>
        <end position="544"/>
    </location>
</feature>
<dbReference type="PROSITE" id="PS00070">
    <property type="entry name" value="ALDEHYDE_DEHYDR_CYS"/>
    <property type="match status" value="1"/>
</dbReference>
<comment type="caution">
    <text evidence="11">The sequence shown here is derived from an EMBL/GenBank/DDBJ whole genome shotgun (WGS) entry which is preliminary data.</text>
</comment>
<dbReference type="EC" id="1.2.1.24" evidence="3"/>
<evidence type="ECO:0000256" key="1">
    <source>
        <dbReference type="ARBA" id="ARBA00005176"/>
    </source>
</evidence>
<evidence type="ECO:0000256" key="3">
    <source>
        <dbReference type="ARBA" id="ARBA00013051"/>
    </source>
</evidence>
<evidence type="ECO:0000256" key="7">
    <source>
        <dbReference type="PROSITE-ProRule" id="PRU10007"/>
    </source>
</evidence>
<dbReference type="CDD" id="cd07103">
    <property type="entry name" value="ALDH_F5_SSADH_GabD"/>
    <property type="match status" value="1"/>
</dbReference>
<dbReference type="InterPro" id="IPR016161">
    <property type="entry name" value="Ald_DH/histidinol_DH"/>
</dbReference>
<sequence length="548" mass="57989">MLLSTRYYSVKSRSTAALVCRRPSKATNGSNAVAASFSTMIASMLRDPSLIDDHRVRHGGAEDDDGDDSSFFEVVDPGSSSGRDVVARVRRMGREDASRAIERANAALVGWRDGTTASRRSSLLYGWSSLIRENSDDIALIMTCESGKPLHESRGEVEYGASFLDYYAAEALRPNSAGGGFVCPTPFAAAPGGVGGMPRGRILAMNEAVGVCGLITPWNFPIAMITRKAGPALAAGCTVVLKPSDLTPLTAVTLSVLADRAGMPKGVFELITSDGKSTAEVGEEMCTNPTVRKISFTGSTPVGKLLMRMSSDTVKRLSLELGGNAAFIVFEDADIDLAVNGAMASKFRNAGQTCVCADRFVVHRSVEGEFVSKLADRVRRLNVGHGTKDGVAMGPVISAAQVKILKEKVDAAILEGATCVVGGSPLTDLGPNYFSPTILTNVRTSSSIWHAETFGPIAAVRTFDTEEEAISLANDTRTGLASYFFTRDMSRIFRVSAALENGIVGVNEGIISTASAPFGGVKESGLGREGSSVGINEYLETKYVFLNA</sequence>
<proteinExistence type="inferred from homology"/>
<dbReference type="InterPro" id="IPR050740">
    <property type="entry name" value="Aldehyde_DH_Superfamily"/>
</dbReference>
<gene>
    <name evidence="11" type="ORF">ACHAXA_007465</name>
</gene>
<comment type="similarity">
    <text evidence="2 8">Belongs to the aldehyde dehydrogenase family.</text>
</comment>
<evidence type="ECO:0000256" key="4">
    <source>
        <dbReference type="ARBA" id="ARBA00019842"/>
    </source>
</evidence>
<dbReference type="AlphaFoldDB" id="A0ABD3RSE4"/>
<dbReference type="PROSITE" id="PS00687">
    <property type="entry name" value="ALDEHYDE_DEHYDR_GLU"/>
    <property type="match status" value="1"/>
</dbReference>
<evidence type="ECO:0000256" key="8">
    <source>
        <dbReference type="RuleBase" id="RU003345"/>
    </source>
</evidence>
<dbReference type="Proteomes" id="UP001530377">
    <property type="component" value="Unassembled WGS sequence"/>
</dbReference>
<dbReference type="InterPro" id="IPR016163">
    <property type="entry name" value="Ald_DH_C"/>
</dbReference>
<dbReference type="PANTHER" id="PTHR43353:SF5">
    <property type="entry name" value="SUCCINATE-SEMIALDEHYDE DEHYDROGENASE, MITOCHONDRIAL"/>
    <property type="match status" value="1"/>
</dbReference>
<comment type="pathway">
    <text evidence="1">Amino-acid degradation; 4-aminobutanoate degradation.</text>
</comment>
<accession>A0ABD3RSE4</accession>
<dbReference type="EMBL" id="JALLPB020000180">
    <property type="protein sequence ID" value="KAL3815823.1"/>
    <property type="molecule type" value="Genomic_DNA"/>
</dbReference>
<keyword evidence="12" id="KW-1185">Reference proteome</keyword>
<evidence type="ECO:0000313" key="12">
    <source>
        <dbReference type="Proteomes" id="UP001530377"/>
    </source>
</evidence>
<dbReference type="InterPro" id="IPR016160">
    <property type="entry name" value="Ald_DH_CS_CYS"/>
</dbReference>
<evidence type="ECO:0000256" key="9">
    <source>
        <dbReference type="SAM" id="MobiDB-lite"/>
    </source>
</evidence>
<evidence type="ECO:0000256" key="5">
    <source>
        <dbReference type="ARBA" id="ARBA00023002"/>
    </source>
</evidence>
<evidence type="ECO:0000256" key="2">
    <source>
        <dbReference type="ARBA" id="ARBA00009986"/>
    </source>
</evidence>
<dbReference type="SUPFAM" id="SSF53720">
    <property type="entry name" value="ALDH-like"/>
    <property type="match status" value="1"/>
</dbReference>
<dbReference type="InterPro" id="IPR029510">
    <property type="entry name" value="Ald_DH_CS_GLU"/>
</dbReference>
<protein>
    <recommendedName>
        <fullName evidence="4">Succinate-semialdehyde dehydrogenase, mitochondrial</fullName>
        <ecNumber evidence="3">1.2.1.24</ecNumber>
    </recommendedName>
    <alternativeName>
        <fullName evidence="6">NAD(+)-dependent succinic semialdehyde dehydrogenase</fullName>
    </alternativeName>
</protein>
<dbReference type="Gene3D" id="3.40.309.10">
    <property type="entry name" value="Aldehyde Dehydrogenase, Chain A, domain 2"/>
    <property type="match status" value="1"/>
</dbReference>
<dbReference type="FunFam" id="3.40.605.10:FF:000007">
    <property type="entry name" value="NAD/NADP-dependent betaine aldehyde dehydrogenase"/>
    <property type="match status" value="1"/>
</dbReference>
<organism evidence="11 12">
    <name type="scientific">Cyclostephanos tholiformis</name>
    <dbReference type="NCBI Taxonomy" id="382380"/>
    <lineage>
        <taxon>Eukaryota</taxon>
        <taxon>Sar</taxon>
        <taxon>Stramenopiles</taxon>
        <taxon>Ochrophyta</taxon>
        <taxon>Bacillariophyta</taxon>
        <taxon>Coscinodiscophyceae</taxon>
        <taxon>Thalassiosirophycidae</taxon>
        <taxon>Stephanodiscales</taxon>
        <taxon>Stephanodiscaceae</taxon>
        <taxon>Cyclostephanos</taxon>
    </lineage>
</organism>
<dbReference type="InterPro" id="IPR015590">
    <property type="entry name" value="Aldehyde_DH_dom"/>
</dbReference>
<evidence type="ECO:0000259" key="10">
    <source>
        <dbReference type="Pfam" id="PF00171"/>
    </source>
</evidence>
<dbReference type="Pfam" id="PF00171">
    <property type="entry name" value="Aldedh"/>
    <property type="match status" value="1"/>
</dbReference>
<keyword evidence="5 8" id="KW-0560">Oxidoreductase</keyword>
<name>A0ABD3RSE4_9STRA</name>
<evidence type="ECO:0000256" key="6">
    <source>
        <dbReference type="ARBA" id="ARBA00030806"/>
    </source>
</evidence>
<dbReference type="FunFam" id="3.40.309.10:FF:000004">
    <property type="entry name" value="Succinate-semialdehyde dehydrogenase I"/>
    <property type="match status" value="1"/>
</dbReference>
<evidence type="ECO:0000313" key="11">
    <source>
        <dbReference type="EMBL" id="KAL3815823.1"/>
    </source>
</evidence>
<reference evidence="11 12" key="1">
    <citation type="submission" date="2024-10" db="EMBL/GenBank/DDBJ databases">
        <title>Updated reference genomes for cyclostephanoid diatoms.</title>
        <authorList>
            <person name="Roberts W.R."/>
            <person name="Alverson A.J."/>
        </authorList>
    </citation>
    <scope>NUCLEOTIDE SEQUENCE [LARGE SCALE GENOMIC DNA]</scope>
    <source>
        <strain evidence="11 12">AJA228-03</strain>
    </source>
</reference>
<feature type="active site" evidence="7">
    <location>
        <position position="320"/>
    </location>
</feature>
<dbReference type="InterPro" id="IPR016162">
    <property type="entry name" value="Ald_DH_N"/>
</dbReference>